<keyword evidence="3" id="KW-0274">FAD</keyword>
<dbReference type="Proteomes" id="UP000643405">
    <property type="component" value="Unassembled WGS sequence"/>
</dbReference>
<dbReference type="InterPro" id="IPR036188">
    <property type="entry name" value="FAD/NAD-bd_sf"/>
</dbReference>
<dbReference type="NCBIfam" id="NF008726">
    <property type="entry name" value="PRK11728.1"/>
    <property type="match status" value="1"/>
</dbReference>
<evidence type="ECO:0000313" key="8">
    <source>
        <dbReference type="Proteomes" id="UP000643405"/>
    </source>
</evidence>
<protein>
    <submittedName>
        <fullName evidence="7">L-2-hydroxyglutarate oxidase</fullName>
        <ecNumber evidence="7">1.1.3.-</ecNumber>
    </submittedName>
</protein>
<proteinExistence type="inferred from homology"/>
<sequence length="401" mass="44370">MSNYDVAIIGGGIVGVATAMRISERYPGRSIAIVEKEDRLAQHQTGRNSGVIHAGVYYKPGTMKSLFCRAGVDATMQFCDKHAIPYDQCGKMIVATEPDDLPRMAALYERSKENGLNLERLDAKELKRREPRITGLGALFSPTTGIVDFGLVARTMGKEVECHGGDIFKGLEVKAIGEDASGITVEAGDRTIRARHLIVCAGMMADRLARMCHLDLDFQLVPFRGEYFRLGPDKNDIVNHLIYPVPDPALPFLGVHLTRMIGGYVTVGPNAVLAFAREGYRFGDVNLKDLIEIVGYTGFRKLARNHLKLGMQEMANSLSKKRYLALCQKYCPELTVDDFHPYRPGIRAQAVMKDGSIEHDFIIRTTARTIHVCNAPSPAATSALPIANHVVDQAEKQFHWK</sequence>
<dbReference type="RefSeq" id="WP_188164991.1">
    <property type="nucleotide sequence ID" value="NZ_JACVVX010000003.1"/>
</dbReference>
<evidence type="ECO:0000313" key="7">
    <source>
        <dbReference type="EMBL" id="MBD0415588.1"/>
    </source>
</evidence>
<dbReference type="PANTHER" id="PTHR43104:SF2">
    <property type="entry name" value="L-2-HYDROXYGLUTARATE DEHYDROGENASE, MITOCHONDRIAL"/>
    <property type="match status" value="1"/>
</dbReference>
<dbReference type="EMBL" id="JACVVX010000003">
    <property type="protein sequence ID" value="MBD0415588.1"/>
    <property type="molecule type" value="Genomic_DNA"/>
</dbReference>
<dbReference type="EC" id="1.1.3.-" evidence="7"/>
<dbReference type="PANTHER" id="PTHR43104">
    <property type="entry name" value="L-2-HYDROXYGLUTARATE DEHYDROGENASE, MITOCHONDRIAL"/>
    <property type="match status" value="1"/>
</dbReference>
<keyword evidence="2" id="KW-0285">Flavoprotein</keyword>
<evidence type="ECO:0000256" key="2">
    <source>
        <dbReference type="ARBA" id="ARBA00022630"/>
    </source>
</evidence>
<evidence type="ECO:0000259" key="6">
    <source>
        <dbReference type="Pfam" id="PF01266"/>
    </source>
</evidence>
<comment type="cofactor">
    <cofactor evidence="1">
        <name>FAD</name>
        <dbReference type="ChEBI" id="CHEBI:57692"/>
    </cofactor>
</comment>
<dbReference type="Pfam" id="PF01266">
    <property type="entry name" value="DAO"/>
    <property type="match status" value="1"/>
</dbReference>
<evidence type="ECO:0000256" key="5">
    <source>
        <dbReference type="ARBA" id="ARBA00037941"/>
    </source>
</evidence>
<name>A0A8J6U291_9HYPH</name>
<comment type="caution">
    <text evidence="7">The sequence shown here is derived from an EMBL/GenBank/DDBJ whole genome shotgun (WGS) entry which is preliminary data.</text>
</comment>
<keyword evidence="8" id="KW-1185">Reference proteome</keyword>
<feature type="domain" description="FAD dependent oxidoreductase" evidence="6">
    <location>
        <begin position="5"/>
        <end position="392"/>
    </location>
</feature>
<dbReference type="GO" id="GO:0005737">
    <property type="term" value="C:cytoplasm"/>
    <property type="evidence" value="ECO:0007669"/>
    <property type="project" value="TreeGrafter"/>
</dbReference>
<dbReference type="GO" id="GO:0047545">
    <property type="term" value="F:(S)-2-hydroxyglutarate dehydrogenase activity"/>
    <property type="evidence" value="ECO:0007669"/>
    <property type="project" value="TreeGrafter"/>
</dbReference>
<accession>A0A8J6U291</accession>
<evidence type="ECO:0000256" key="1">
    <source>
        <dbReference type="ARBA" id="ARBA00001974"/>
    </source>
</evidence>
<dbReference type="AlphaFoldDB" id="A0A8J6U291"/>
<gene>
    <name evidence="7" type="primary">lhgO</name>
    <name evidence="7" type="ORF">ICI42_13035</name>
</gene>
<dbReference type="SUPFAM" id="SSF51905">
    <property type="entry name" value="FAD/NAD(P)-binding domain"/>
    <property type="match status" value="1"/>
</dbReference>
<dbReference type="Gene3D" id="3.50.50.60">
    <property type="entry name" value="FAD/NAD(P)-binding domain"/>
    <property type="match status" value="1"/>
</dbReference>
<dbReference type="InterPro" id="IPR006076">
    <property type="entry name" value="FAD-dep_OxRdtase"/>
</dbReference>
<dbReference type="Gene3D" id="3.30.9.10">
    <property type="entry name" value="D-Amino Acid Oxidase, subunit A, domain 2"/>
    <property type="match status" value="1"/>
</dbReference>
<evidence type="ECO:0000256" key="3">
    <source>
        <dbReference type="ARBA" id="ARBA00022827"/>
    </source>
</evidence>
<organism evidence="7 8">
    <name type="scientific">Oryzicola mucosus</name>
    <dbReference type="NCBI Taxonomy" id="2767425"/>
    <lineage>
        <taxon>Bacteria</taxon>
        <taxon>Pseudomonadati</taxon>
        <taxon>Pseudomonadota</taxon>
        <taxon>Alphaproteobacteria</taxon>
        <taxon>Hyphomicrobiales</taxon>
        <taxon>Phyllobacteriaceae</taxon>
        <taxon>Oryzicola</taxon>
    </lineage>
</organism>
<evidence type="ECO:0000256" key="4">
    <source>
        <dbReference type="ARBA" id="ARBA00023002"/>
    </source>
</evidence>
<keyword evidence="4 7" id="KW-0560">Oxidoreductase</keyword>
<reference evidence="7" key="1">
    <citation type="submission" date="2020-09" db="EMBL/GenBank/DDBJ databases">
        <title>Genome seq and assembly of Tianweitania sp.</title>
        <authorList>
            <person name="Chhetri G."/>
        </authorList>
    </citation>
    <scope>NUCLEOTIDE SEQUENCE</scope>
    <source>
        <strain evidence="7">Rool2</strain>
    </source>
</reference>
<comment type="similarity">
    <text evidence="5">Belongs to the L2HGDH family.</text>
</comment>